<dbReference type="AlphaFoldDB" id="A0A564ZGZ4"/>
<dbReference type="InterPro" id="IPR043472">
    <property type="entry name" value="Macro_dom-like"/>
</dbReference>
<dbReference type="InterPro" id="IPR024983">
    <property type="entry name" value="CHAT_dom"/>
</dbReference>
<evidence type="ECO:0000259" key="1">
    <source>
        <dbReference type="Pfam" id="PF12770"/>
    </source>
</evidence>
<evidence type="ECO:0000313" key="3">
    <source>
        <dbReference type="Proteomes" id="UP000334340"/>
    </source>
</evidence>
<dbReference type="EMBL" id="CABIKM010000003">
    <property type="protein sequence ID" value="VUZ83922.1"/>
    <property type="molecule type" value="Genomic_DNA"/>
</dbReference>
<keyword evidence="3" id="KW-1185">Reference proteome</keyword>
<protein>
    <submittedName>
        <fullName evidence="2">CHAT domain protein</fullName>
    </submittedName>
</protein>
<organism evidence="2 3">
    <name type="scientific">Candidatus Methylomirabilis lanthanidiphila</name>
    <dbReference type="NCBI Taxonomy" id="2211376"/>
    <lineage>
        <taxon>Bacteria</taxon>
        <taxon>Candidatus Methylomirabilota</taxon>
        <taxon>Candidatus Methylomirabilia</taxon>
        <taxon>Candidatus Methylomirabilales</taxon>
        <taxon>Candidatus Methylomirabilaceae</taxon>
        <taxon>Candidatus Methylomirabilis</taxon>
    </lineage>
</organism>
<proteinExistence type="predicted"/>
<dbReference type="Proteomes" id="UP000334340">
    <property type="component" value="Unassembled WGS sequence"/>
</dbReference>
<feature type="domain" description="CHAT" evidence="1">
    <location>
        <begin position="279"/>
        <end position="565"/>
    </location>
</feature>
<gene>
    <name evidence="2" type="ORF">MELA_00280</name>
</gene>
<dbReference type="Pfam" id="PF12770">
    <property type="entry name" value="CHAT"/>
    <property type="match status" value="1"/>
</dbReference>
<evidence type="ECO:0000313" key="2">
    <source>
        <dbReference type="EMBL" id="VUZ83922.1"/>
    </source>
</evidence>
<dbReference type="Gene3D" id="3.40.220.10">
    <property type="entry name" value="Leucine Aminopeptidase, subunit E, domain 1"/>
    <property type="match status" value="1"/>
</dbReference>
<accession>A0A564ZGZ4</accession>
<sequence length="584" mass="63390">MGSRSVMIRIAHGSVTKAKAPAIVISHFQGIPPGGAEYAVDEALGGSVTTFITTRSLEGALGDFFAIPAMLASVSAEVVVVMGLGQPDVFARRAASLEPGQPPLLHHIAHRLVEGLLATNLTNFATVLIGAGGGGFEARPAAKELVVGICRAILTLDAENRINEFTLVEADKVKIDGIAKGVEDAQRELGLDVALAVRRIVLPIEPMPIPSVQPTVHVSARRKDEEFSYTVFAERPIQRMKSQRVNRDTLRSLTEQLVAYGAGAAFVQNTAQAEELRQTAASFYELLVPEDVRRDIRESVERGGLILGMEPSLADIPWELCFDRTAGRFISQWPFSRQLMGEESYRQGRSAVAQEAGIDILILANLSANLPQAEQEGRALKDFFDRLPQQPPIRAVLLRAEDFPDDRAKGPEVIKRLFSGRYEFVHYCGHAFFDKVDPHKSGWLLDDSGKDVIRAYEFAHLPRPPILVFGNACESAGMAQGQPVAAAEFAYSLAGAFIHAGVDLYIGTAWEVADEPAQRCALSFYRDLFEAGKDVGTALSGARSGLIADPGLQDPTWASYILYGSPTFRLGRGKGAMTPKRSPE</sequence>
<reference evidence="2 3" key="1">
    <citation type="submission" date="2019-07" db="EMBL/GenBank/DDBJ databases">
        <authorList>
            <person name="Cremers G."/>
        </authorList>
    </citation>
    <scope>NUCLEOTIDE SEQUENCE [LARGE SCALE GENOMIC DNA]</scope>
</reference>
<dbReference type="SUPFAM" id="SSF52949">
    <property type="entry name" value="Macro domain-like"/>
    <property type="match status" value="1"/>
</dbReference>
<name>A0A564ZGZ4_9BACT</name>